<accession>A0ABD3I1P5</accession>
<dbReference type="PANTHER" id="PTHR46994:SF1">
    <property type="entry name" value="5'-METHYLTHIOADENOSINE NUCLEOSIDASE"/>
    <property type="match status" value="1"/>
</dbReference>
<keyword evidence="4" id="KW-1185">Reference proteome</keyword>
<dbReference type="AlphaFoldDB" id="A0ABD3I1P5"/>
<dbReference type="PANTHER" id="PTHR46994">
    <property type="entry name" value="5'-METHYLTHIOADENOSINE/S-ADENOSYLHOMOCYSTEINE NUCLEOSIDASE 1"/>
    <property type="match status" value="1"/>
</dbReference>
<feature type="chain" id="PRO_5044753729" description="Nucleoside phosphorylase domain-containing protein" evidence="1">
    <location>
        <begin position="30"/>
        <end position="258"/>
    </location>
</feature>
<evidence type="ECO:0000313" key="3">
    <source>
        <dbReference type="EMBL" id="KAL3697648.1"/>
    </source>
</evidence>
<evidence type="ECO:0000313" key="4">
    <source>
        <dbReference type="Proteomes" id="UP001633002"/>
    </source>
</evidence>
<dbReference type="Proteomes" id="UP001633002">
    <property type="component" value="Unassembled WGS sequence"/>
</dbReference>
<sequence length="258" mass="27203">MAPPALKGAPLPATPIKTVLLVVALQAEAAPLVKDLNLKEDTSGLFPAGVPWVKFSGEYKSMKVHLVTPGVDAIHGVDAVCTVPASLLTFSSVQLFKPDLIINCGTAGGFQKKGAEIGDVYLISETAFHDRRNMLPGFDNYGIGALAATPVPKLVSHLNLKVGVLTTGDSLDHVDKDDEVMENNNATVKDMEGAAIAYVADLLTTPLILLKGVTDIVDSPAATEEEFLLNLQSAAKAIQTTVTSALDFLSLKNLSDLQ</sequence>
<dbReference type="Pfam" id="PF01048">
    <property type="entry name" value="PNP_UDP_1"/>
    <property type="match status" value="1"/>
</dbReference>
<feature type="domain" description="Nucleoside phosphorylase" evidence="2">
    <location>
        <begin position="19"/>
        <end position="246"/>
    </location>
</feature>
<dbReference type="InterPro" id="IPR000845">
    <property type="entry name" value="Nucleoside_phosphorylase_d"/>
</dbReference>
<organism evidence="3 4">
    <name type="scientific">Riccia sorocarpa</name>
    <dbReference type="NCBI Taxonomy" id="122646"/>
    <lineage>
        <taxon>Eukaryota</taxon>
        <taxon>Viridiplantae</taxon>
        <taxon>Streptophyta</taxon>
        <taxon>Embryophyta</taxon>
        <taxon>Marchantiophyta</taxon>
        <taxon>Marchantiopsida</taxon>
        <taxon>Marchantiidae</taxon>
        <taxon>Marchantiales</taxon>
        <taxon>Ricciaceae</taxon>
        <taxon>Riccia</taxon>
    </lineage>
</organism>
<gene>
    <name evidence="3" type="ORF">R1sor_011724</name>
</gene>
<proteinExistence type="predicted"/>
<dbReference type="CDD" id="cd09008">
    <property type="entry name" value="MTAN"/>
    <property type="match status" value="1"/>
</dbReference>
<feature type="signal peptide" evidence="1">
    <location>
        <begin position="1"/>
        <end position="29"/>
    </location>
</feature>
<evidence type="ECO:0000256" key="1">
    <source>
        <dbReference type="SAM" id="SignalP"/>
    </source>
</evidence>
<dbReference type="EMBL" id="JBJQOH010000002">
    <property type="protein sequence ID" value="KAL3697648.1"/>
    <property type="molecule type" value="Genomic_DNA"/>
</dbReference>
<dbReference type="Gene3D" id="3.40.50.1580">
    <property type="entry name" value="Nucleoside phosphorylase domain"/>
    <property type="match status" value="1"/>
</dbReference>
<reference evidence="3 4" key="1">
    <citation type="submission" date="2024-09" db="EMBL/GenBank/DDBJ databases">
        <title>Chromosome-scale assembly of Riccia sorocarpa.</title>
        <authorList>
            <person name="Paukszto L."/>
        </authorList>
    </citation>
    <scope>NUCLEOTIDE SEQUENCE [LARGE SCALE GENOMIC DNA]</scope>
    <source>
        <strain evidence="3">LP-2024</strain>
        <tissue evidence="3">Aerial parts of the thallus</tissue>
    </source>
</reference>
<evidence type="ECO:0000259" key="2">
    <source>
        <dbReference type="Pfam" id="PF01048"/>
    </source>
</evidence>
<protein>
    <recommendedName>
        <fullName evidence="2">Nucleoside phosphorylase domain-containing protein</fullName>
    </recommendedName>
</protein>
<name>A0ABD3I1P5_9MARC</name>
<dbReference type="InterPro" id="IPR044580">
    <property type="entry name" value="MTAN"/>
</dbReference>
<keyword evidence="1" id="KW-0732">Signal</keyword>
<comment type="caution">
    <text evidence="3">The sequence shown here is derived from an EMBL/GenBank/DDBJ whole genome shotgun (WGS) entry which is preliminary data.</text>
</comment>
<dbReference type="SUPFAM" id="SSF53167">
    <property type="entry name" value="Purine and uridine phosphorylases"/>
    <property type="match status" value="1"/>
</dbReference>
<dbReference type="InterPro" id="IPR035994">
    <property type="entry name" value="Nucleoside_phosphorylase_sf"/>
</dbReference>